<dbReference type="EC" id="3.1.21.4" evidence="2"/>
<keyword evidence="2" id="KW-0378">Hydrolase</keyword>
<sequence length="634" mass="74106">MAILDSLKSRFDESIKADKVNHLQALIYASKDIANYQLSHEGLNRELSPSEKIVIRSISAFEIFREGGRFSYGGANIEDTIKFLDGSYSEEEFQNLKDKFQKIYQDGGAFGIWEDQNFTLSALAKRVANNEITISRYLSIVFLNLFSYATNEEGEIVYFHLLDKLLTHILESGREQESIEISIEEIGNIYYDFNDESTEQHKRSQRNIMFQYLIGTEYFISSSSRKLKIHPNWVGKIAHLQSICNKEHSELSFETARSTLDNRTNRSRYVEVVTQNNHELEIAKISSGFDRIETNTSEIRTNDDSYELIEDYRQYIYFGAPGTGKSYRLKKDSEAFPSQNIKRITFHPNMTYGQFIGTFKPFPYIFEGEERITYKYIPGILLKTLVEALMKPNQPFLLIIEELNRANVSAVFGDFFQLLDRDDNDRSEYPISIGEDMKIYLTEEGLMNPNSYTEGGQLNEGLIFPQNFYIWTTMNSADQGVMPLDTAFKRRWEQKYFGINQAFEENREEFTQYAKIILNNGTVEWNELRQFINKQLIKLKIAEDKLLGPYFISKKILEVKSNETYEEANIRLTNSFKRKVLNYLFEDVGKHRRNELFTLDQEKMIYSEILNEFDNIGVRIFINHEEIDIELNDE</sequence>
<dbReference type="Gene3D" id="3.40.50.300">
    <property type="entry name" value="P-loop containing nucleotide triphosphate hydrolases"/>
    <property type="match status" value="1"/>
</dbReference>
<proteinExistence type="predicted"/>
<dbReference type="SUPFAM" id="SSF52540">
    <property type="entry name" value="P-loop containing nucleoside triphosphate hydrolases"/>
    <property type="match status" value="1"/>
</dbReference>
<dbReference type="AlphaFoldDB" id="A0A1S6IQH4"/>
<dbReference type="GO" id="GO:0005524">
    <property type="term" value="F:ATP binding"/>
    <property type="evidence" value="ECO:0007669"/>
    <property type="project" value="InterPro"/>
</dbReference>
<name>A0A1S6IQH4_9LACT</name>
<dbReference type="EMBL" id="CP019728">
    <property type="protein sequence ID" value="AQS53730.1"/>
    <property type="molecule type" value="Genomic_DNA"/>
</dbReference>
<dbReference type="Proteomes" id="UP000188993">
    <property type="component" value="Chromosome"/>
</dbReference>
<evidence type="ECO:0000259" key="1">
    <source>
        <dbReference type="Pfam" id="PF07728"/>
    </source>
</evidence>
<dbReference type="KEGG" id="jda:BW727_101363"/>
<dbReference type="InterPro" id="IPR052934">
    <property type="entry name" value="Methyl-DNA_Rec/Restrict_Enz"/>
</dbReference>
<dbReference type="Pfam" id="PF07728">
    <property type="entry name" value="AAA_5"/>
    <property type="match status" value="1"/>
</dbReference>
<evidence type="ECO:0000313" key="3">
    <source>
        <dbReference type="Proteomes" id="UP000188993"/>
    </source>
</evidence>
<dbReference type="STRING" id="708126.BW727_101363"/>
<organism evidence="2 3">
    <name type="scientific">Jeotgalibaca dankookensis</name>
    <dbReference type="NCBI Taxonomy" id="708126"/>
    <lineage>
        <taxon>Bacteria</taxon>
        <taxon>Bacillati</taxon>
        <taxon>Bacillota</taxon>
        <taxon>Bacilli</taxon>
        <taxon>Lactobacillales</taxon>
        <taxon>Carnobacteriaceae</taxon>
        <taxon>Jeotgalibaca</taxon>
    </lineage>
</organism>
<dbReference type="PANTHER" id="PTHR37291:SF1">
    <property type="entry name" value="TYPE IV METHYL-DIRECTED RESTRICTION ENZYME ECOKMCRB SUBUNIT"/>
    <property type="match status" value="1"/>
</dbReference>
<dbReference type="PANTHER" id="PTHR37291">
    <property type="entry name" value="5-METHYLCYTOSINE-SPECIFIC RESTRICTION ENZYME B"/>
    <property type="match status" value="1"/>
</dbReference>
<protein>
    <submittedName>
        <fullName evidence="2">Type-2 restriction enzyme BsuMI component YdiS</fullName>
        <ecNumber evidence="2">3.1.21.4</ecNumber>
    </submittedName>
</protein>
<gene>
    <name evidence="2" type="primary">ydiS</name>
    <name evidence="2" type="ORF">BW727_101363</name>
</gene>
<dbReference type="InterPro" id="IPR011704">
    <property type="entry name" value="ATPase_dyneun-rel_AAA"/>
</dbReference>
<dbReference type="REBASE" id="178995">
    <property type="entry name" value="R2.Jda07ORF101364P"/>
</dbReference>
<dbReference type="RefSeq" id="WP_062468556.1">
    <property type="nucleotide sequence ID" value="NZ_BBYN01000009.1"/>
</dbReference>
<dbReference type="InterPro" id="IPR027417">
    <property type="entry name" value="P-loop_NTPase"/>
</dbReference>
<evidence type="ECO:0000313" key="2">
    <source>
        <dbReference type="EMBL" id="AQS53730.1"/>
    </source>
</evidence>
<accession>A0A1S6IQH4</accession>
<dbReference type="OrthoDB" id="9781481at2"/>
<dbReference type="GO" id="GO:0016887">
    <property type="term" value="F:ATP hydrolysis activity"/>
    <property type="evidence" value="ECO:0007669"/>
    <property type="project" value="InterPro"/>
</dbReference>
<dbReference type="GO" id="GO:0009036">
    <property type="term" value="F:type II site-specific deoxyribonuclease activity"/>
    <property type="evidence" value="ECO:0007669"/>
    <property type="project" value="UniProtKB-EC"/>
</dbReference>
<feature type="domain" description="ATPase dynein-related AAA" evidence="1">
    <location>
        <begin position="318"/>
        <end position="491"/>
    </location>
</feature>
<keyword evidence="3" id="KW-1185">Reference proteome</keyword>
<reference evidence="2 3" key="1">
    <citation type="journal article" date="2014" name="Int. J. Syst. Evol. Microbiol.">
        <title>Jeotgalibaca dankookensis gen. nov., sp. nov., a member of the family Carnobacteriaceae, isolated from seujeot (Korean traditional food).</title>
        <authorList>
            <person name="Lee D.G."/>
            <person name="Trujillo M.E."/>
            <person name="Kang H."/>
            <person name="Ahn T.Y."/>
        </authorList>
    </citation>
    <scope>NUCLEOTIDE SEQUENCE [LARGE SCALE GENOMIC DNA]</scope>
    <source>
        <strain evidence="2 3">EX-07</strain>
    </source>
</reference>